<dbReference type="GO" id="GO:0010181">
    <property type="term" value="F:FMN binding"/>
    <property type="evidence" value="ECO:0007669"/>
    <property type="project" value="InterPro"/>
</dbReference>
<keyword evidence="2" id="KW-0285">Flavoprotein</keyword>
<dbReference type="Pfam" id="PF01613">
    <property type="entry name" value="Flavin_Reduct"/>
    <property type="match status" value="1"/>
</dbReference>
<proteinExistence type="inferred from homology"/>
<feature type="compositionally biased region" description="Basic and acidic residues" evidence="5">
    <location>
        <begin position="277"/>
        <end position="290"/>
    </location>
</feature>
<feature type="region of interest" description="Disordered" evidence="5">
    <location>
        <begin position="270"/>
        <end position="290"/>
    </location>
</feature>
<comment type="caution">
    <text evidence="7">The sequence shown here is derived from an EMBL/GenBank/DDBJ whole genome shotgun (WGS) entry which is preliminary data.</text>
</comment>
<evidence type="ECO:0000259" key="6">
    <source>
        <dbReference type="Pfam" id="PF01613"/>
    </source>
</evidence>
<name>K0KQG4_WICCF</name>
<evidence type="ECO:0000313" key="8">
    <source>
        <dbReference type="Proteomes" id="UP000009328"/>
    </source>
</evidence>
<protein>
    <recommendedName>
        <fullName evidence="6">Flavin reductase like domain-containing protein</fullName>
    </recommendedName>
</protein>
<dbReference type="EMBL" id="CAIF01000080">
    <property type="protein sequence ID" value="CCH43498.1"/>
    <property type="molecule type" value="Genomic_DNA"/>
</dbReference>
<evidence type="ECO:0000256" key="4">
    <source>
        <dbReference type="ARBA" id="ARBA00038054"/>
    </source>
</evidence>
<dbReference type="eggNOG" id="ENOG502QT1K">
    <property type="taxonomic scope" value="Eukaryota"/>
</dbReference>
<evidence type="ECO:0000256" key="2">
    <source>
        <dbReference type="ARBA" id="ARBA00022630"/>
    </source>
</evidence>
<evidence type="ECO:0000256" key="3">
    <source>
        <dbReference type="ARBA" id="ARBA00022643"/>
    </source>
</evidence>
<keyword evidence="3" id="KW-0288">FMN</keyword>
<dbReference type="InParanoid" id="K0KQG4"/>
<dbReference type="Gene3D" id="2.30.110.10">
    <property type="entry name" value="Electron Transport, Fmn-binding Protein, Chain A"/>
    <property type="match status" value="1"/>
</dbReference>
<dbReference type="AlphaFoldDB" id="K0KQG4"/>
<keyword evidence="8" id="KW-1185">Reference proteome</keyword>
<evidence type="ECO:0000256" key="1">
    <source>
        <dbReference type="ARBA" id="ARBA00001917"/>
    </source>
</evidence>
<dbReference type="Proteomes" id="UP000009328">
    <property type="component" value="Unassembled WGS sequence"/>
</dbReference>
<dbReference type="SUPFAM" id="SSF50475">
    <property type="entry name" value="FMN-binding split barrel"/>
    <property type="match status" value="1"/>
</dbReference>
<dbReference type="PANTHER" id="PTHR33798">
    <property type="entry name" value="FLAVOPROTEIN OXYGENASE"/>
    <property type="match status" value="1"/>
</dbReference>
<feature type="domain" description="Flavin reductase like" evidence="6">
    <location>
        <begin position="102"/>
        <end position="216"/>
    </location>
</feature>
<dbReference type="InterPro" id="IPR012349">
    <property type="entry name" value="Split_barrel_FMN-bd"/>
</dbReference>
<accession>K0KQG4</accession>
<comment type="cofactor">
    <cofactor evidence="1">
        <name>FMN</name>
        <dbReference type="ChEBI" id="CHEBI:58210"/>
    </cofactor>
</comment>
<comment type="similarity">
    <text evidence="4">Belongs to the flavoredoxin family.</text>
</comment>
<sequence>MYLIRSSWRPFRSRAVFIISTKSTSTMSQNQQVRKPFNELEAERKEFDDQSKFELTKSPNPNWNYKEQIKVQGVNHEKIEINPSDSNRSPVDNYKLLISAVIPRPIGFISTISSNGTRNLAPFSYFTMVNHDPPIFVVGFSSKKDSYQNLLDTKECTINIISEWFVEAANSCSIDGPSEFDEWELSGLTSSPSLYVKPGVVDESAFAIEAKLVKNFDWFSKKDPTKKTGSTVFLEGINFHVRKDIINTDLNQVDVSKLKPVSRLGGITYGRTTQGYEKPRPKYSDLDNEK</sequence>
<evidence type="ECO:0000313" key="7">
    <source>
        <dbReference type="EMBL" id="CCH43498.1"/>
    </source>
</evidence>
<dbReference type="HOGENOM" id="CLU_059021_3_0_1"/>
<reference evidence="7 8" key="1">
    <citation type="journal article" date="2012" name="Eukaryot. Cell">
        <title>Draft genome sequence of Wickerhamomyces ciferrii NRRL Y-1031 F-60-10.</title>
        <authorList>
            <person name="Schneider J."/>
            <person name="Andrea H."/>
            <person name="Blom J."/>
            <person name="Jaenicke S."/>
            <person name="Ruckert C."/>
            <person name="Schorsch C."/>
            <person name="Szczepanowski R."/>
            <person name="Farwick M."/>
            <person name="Goesmann A."/>
            <person name="Puhler A."/>
            <person name="Schaffer S."/>
            <person name="Tauch A."/>
            <person name="Kohler T."/>
            <person name="Brinkrolf K."/>
        </authorList>
    </citation>
    <scope>NUCLEOTIDE SEQUENCE [LARGE SCALE GENOMIC DNA]</scope>
    <source>
        <strain evidence="8">ATCC 14091 / BCRC 22168 / CBS 111 / JCM 3599 / NBRC 0793 / NRRL Y-1031 F-60-10</strain>
    </source>
</reference>
<dbReference type="InterPro" id="IPR002563">
    <property type="entry name" value="Flavin_Rdtase-like_dom"/>
</dbReference>
<gene>
    <name evidence="7" type="ORF">BN7_3048</name>
</gene>
<evidence type="ECO:0000256" key="5">
    <source>
        <dbReference type="SAM" id="MobiDB-lite"/>
    </source>
</evidence>
<organism evidence="7 8">
    <name type="scientific">Wickerhamomyces ciferrii (strain ATCC 14091 / BCRC 22168 / CBS 111 / JCM 3599 / NBRC 0793 / NRRL Y-1031 F-60-10)</name>
    <name type="common">Yeast</name>
    <name type="synonym">Pichia ciferrii</name>
    <dbReference type="NCBI Taxonomy" id="1206466"/>
    <lineage>
        <taxon>Eukaryota</taxon>
        <taxon>Fungi</taxon>
        <taxon>Dikarya</taxon>
        <taxon>Ascomycota</taxon>
        <taxon>Saccharomycotina</taxon>
        <taxon>Saccharomycetes</taxon>
        <taxon>Phaffomycetales</taxon>
        <taxon>Wickerhamomycetaceae</taxon>
        <taxon>Wickerhamomyces</taxon>
    </lineage>
</organism>
<dbReference type="PANTHER" id="PTHR33798:SF5">
    <property type="entry name" value="FLAVIN REDUCTASE LIKE DOMAIN-CONTAINING PROTEIN"/>
    <property type="match status" value="1"/>
</dbReference>